<evidence type="ECO:0000256" key="9">
    <source>
        <dbReference type="ARBA" id="ARBA00023004"/>
    </source>
</evidence>
<dbReference type="AlphaFoldDB" id="A0A1M4SVI9"/>
<dbReference type="GO" id="GO:0046872">
    <property type="term" value="F:metal ion binding"/>
    <property type="evidence" value="ECO:0007669"/>
    <property type="project" value="UniProtKB-KW"/>
</dbReference>
<evidence type="ECO:0000256" key="10">
    <source>
        <dbReference type="ARBA" id="ARBA00023014"/>
    </source>
</evidence>
<gene>
    <name evidence="13" type="ORF">SAMN02745225_00398</name>
</gene>
<keyword evidence="8" id="KW-0378">Hydrolase</keyword>
<evidence type="ECO:0000259" key="12">
    <source>
        <dbReference type="SMART" id="SM00986"/>
    </source>
</evidence>
<evidence type="ECO:0000313" key="14">
    <source>
        <dbReference type="Proteomes" id="UP000184295"/>
    </source>
</evidence>
<dbReference type="PANTHER" id="PTHR33693">
    <property type="entry name" value="TYPE-5 URACIL-DNA GLYCOSYLASE"/>
    <property type="match status" value="1"/>
</dbReference>
<dbReference type="PANTHER" id="PTHR33693:SF1">
    <property type="entry name" value="TYPE-4 URACIL-DNA GLYCOSYLASE"/>
    <property type="match status" value="1"/>
</dbReference>
<proteinExistence type="inferred from homology"/>
<dbReference type="Proteomes" id="UP000184295">
    <property type="component" value="Unassembled WGS sequence"/>
</dbReference>
<dbReference type="GO" id="GO:0006281">
    <property type="term" value="P:DNA repair"/>
    <property type="evidence" value="ECO:0007669"/>
    <property type="project" value="UniProtKB-KW"/>
</dbReference>
<keyword evidence="10" id="KW-0411">Iron-sulfur</keyword>
<sequence length="196" mass="20920">MSDKVTTLGAMEKEVSSCTRCPLHESRTHTVFGEGAVDADVLVVGEAPGKDEDISGRPFVGRSGRLLRDLLNENLGESGVDIFIANLVKCRPPNNRNPESTEIEACVGYLYRQIETISPKVVLAVGAFAAKTLLSTKLGVGALRGQIYYDGKLAVAPSFHPAAALRGGPSVVTKIRADLALVNLFLKGEIQPCPYP</sequence>
<dbReference type="NCBIfam" id="TIGR00758">
    <property type="entry name" value="UDG_fam4"/>
    <property type="match status" value="1"/>
</dbReference>
<dbReference type="InterPro" id="IPR036895">
    <property type="entry name" value="Uracil-DNA_glycosylase-like_sf"/>
</dbReference>
<protein>
    <recommendedName>
        <fullName evidence="4">Type-4 uracil-DNA glycosylase</fullName>
        <ecNumber evidence="3">3.2.2.27</ecNumber>
    </recommendedName>
</protein>
<dbReference type="CDD" id="cd10030">
    <property type="entry name" value="UDG-F4_TTUDGA_SPO1dp_like"/>
    <property type="match status" value="1"/>
</dbReference>
<dbReference type="SUPFAM" id="SSF52141">
    <property type="entry name" value="Uracil-DNA glycosylase-like"/>
    <property type="match status" value="1"/>
</dbReference>
<name>A0A1M4SVI9_9ACTN</name>
<dbReference type="Pfam" id="PF03167">
    <property type="entry name" value="UDG"/>
    <property type="match status" value="1"/>
</dbReference>
<dbReference type="RefSeq" id="WP_143146331.1">
    <property type="nucleotide sequence ID" value="NZ_FQUL01000003.1"/>
</dbReference>
<accession>A0A1M4SVI9</accession>
<dbReference type="STRING" id="1121881.SAMN02745225_00398"/>
<keyword evidence="7" id="KW-0227">DNA damage</keyword>
<keyword evidence="5" id="KW-0004">4Fe-4S</keyword>
<evidence type="ECO:0000256" key="7">
    <source>
        <dbReference type="ARBA" id="ARBA00022763"/>
    </source>
</evidence>
<dbReference type="GO" id="GO:0051539">
    <property type="term" value="F:4 iron, 4 sulfur cluster binding"/>
    <property type="evidence" value="ECO:0007669"/>
    <property type="project" value="UniProtKB-KW"/>
</dbReference>
<keyword evidence="9" id="KW-0408">Iron</keyword>
<keyword evidence="11" id="KW-0234">DNA repair</keyword>
<evidence type="ECO:0000256" key="2">
    <source>
        <dbReference type="ARBA" id="ARBA00006521"/>
    </source>
</evidence>
<reference evidence="14" key="1">
    <citation type="submission" date="2016-11" db="EMBL/GenBank/DDBJ databases">
        <authorList>
            <person name="Varghese N."/>
            <person name="Submissions S."/>
        </authorList>
    </citation>
    <scope>NUCLEOTIDE SEQUENCE [LARGE SCALE GENOMIC DNA]</scope>
    <source>
        <strain evidence="14">DSM 19514</strain>
    </source>
</reference>
<dbReference type="OrthoDB" id="5290748at2"/>
<dbReference type="InterPro" id="IPR005273">
    <property type="entry name" value="Ura-DNA_glyco_family4"/>
</dbReference>
<dbReference type="Gene3D" id="3.40.470.10">
    <property type="entry name" value="Uracil-DNA glycosylase-like domain"/>
    <property type="match status" value="1"/>
</dbReference>
<dbReference type="EC" id="3.2.2.27" evidence="3"/>
<dbReference type="InterPro" id="IPR005122">
    <property type="entry name" value="Uracil-DNA_glycosylase-like"/>
</dbReference>
<keyword evidence="14" id="KW-1185">Reference proteome</keyword>
<dbReference type="SMART" id="SM00987">
    <property type="entry name" value="UreE_C"/>
    <property type="match status" value="1"/>
</dbReference>
<feature type="domain" description="Uracil-DNA glycosylase-like" evidence="12">
    <location>
        <begin position="32"/>
        <end position="180"/>
    </location>
</feature>
<evidence type="ECO:0000256" key="4">
    <source>
        <dbReference type="ARBA" id="ARBA00019403"/>
    </source>
</evidence>
<evidence type="ECO:0000256" key="5">
    <source>
        <dbReference type="ARBA" id="ARBA00022485"/>
    </source>
</evidence>
<evidence type="ECO:0000313" key="13">
    <source>
        <dbReference type="EMBL" id="SHE36047.1"/>
    </source>
</evidence>
<dbReference type="SMART" id="SM00986">
    <property type="entry name" value="UDG"/>
    <property type="match status" value="1"/>
</dbReference>
<dbReference type="EMBL" id="FQUL01000003">
    <property type="protein sequence ID" value="SHE36047.1"/>
    <property type="molecule type" value="Genomic_DNA"/>
</dbReference>
<evidence type="ECO:0000256" key="8">
    <source>
        <dbReference type="ARBA" id="ARBA00022801"/>
    </source>
</evidence>
<keyword evidence="6" id="KW-0479">Metal-binding</keyword>
<comment type="catalytic activity">
    <reaction evidence="1">
        <text>Hydrolyzes single-stranded DNA or mismatched double-stranded DNA and polynucleotides, releasing free uracil.</text>
        <dbReference type="EC" id="3.2.2.27"/>
    </reaction>
</comment>
<comment type="similarity">
    <text evidence="2">Belongs to the uracil-DNA glycosylase (UDG) superfamily. Type 4 (UDGa) family.</text>
</comment>
<dbReference type="InterPro" id="IPR051536">
    <property type="entry name" value="UDG_Type-4/5"/>
</dbReference>
<evidence type="ECO:0000256" key="3">
    <source>
        <dbReference type="ARBA" id="ARBA00012030"/>
    </source>
</evidence>
<dbReference type="GO" id="GO:0004844">
    <property type="term" value="F:uracil DNA N-glycosylase activity"/>
    <property type="evidence" value="ECO:0007669"/>
    <property type="project" value="UniProtKB-EC"/>
</dbReference>
<organism evidence="13 14">
    <name type="scientific">Ferrithrix thermotolerans DSM 19514</name>
    <dbReference type="NCBI Taxonomy" id="1121881"/>
    <lineage>
        <taxon>Bacteria</taxon>
        <taxon>Bacillati</taxon>
        <taxon>Actinomycetota</taxon>
        <taxon>Acidimicrobiia</taxon>
        <taxon>Acidimicrobiales</taxon>
        <taxon>Acidimicrobiaceae</taxon>
        <taxon>Ferrithrix</taxon>
    </lineage>
</organism>
<evidence type="ECO:0000256" key="11">
    <source>
        <dbReference type="ARBA" id="ARBA00023204"/>
    </source>
</evidence>
<evidence type="ECO:0000256" key="6">
    <source>
        <dbReference type="ARBA" id="ARBA00022723"/>
    </source>
</evidence>
<evidence type="ECO:0000256" key="1">
    <source>
        <dbReference type="ARBA" id="ARBA00001400"/>
    </source>
</evidence>